<dbReference type="EMBL" id="JBCLSH010000005">
    <property type="protein sequence ID" value="MEY8443117.1"/>
    <property type="molecule type" value="Genomic_DNA"/>
</dbReference>
<keyword evidence="2" id="KW-1185">Reference proteome</keyword>
<name>A0ABV4D0N6_9LACT</name>
<sequence>MIEINKQVGKIVVSPPKCKKGETDADKSNKKNLKIKKMSLEAMTKSPKNEERLNHKYKHTPVKLFLRFVLHPLTHYLCFRFLLIKGSES</sequence>
<dbReference type="Proteomes" id="UP001565283">
    <property type="component" value="Unassembled WGS sequence"/>
</dbReference>
<dbReference type="RefSeq" id="WP_369947896.1">
    <property type="nucleotide sequence ID" value="NZ_JBCLSH010000005.1"/>
</dbReference>
<evidence type="ECO:0000313" key="1">
    <source>
        <dbReference type="EMBL" id="MEY8443117.1"/>
    </source>
</evidence>
<proteinExistence type="predicted"/>
<evidence type="ECO:0000313" key="2">
    <source>
        <dbReference type="Proteomes" id="UP001565283"/>
    </source>
</evidence>
<organism evidence="1 2">
    <name type="scientific">Lactococcus ileimucosae</name>
    <dbReference type="NCBI Taxonomy" id="2941329"/>
    <lineage>
        <taxon>Bacteria</taxon>
        <taxon>Bacillati</taxon>
        <taxon>Bacillota</taxon>
        <taxon>Bacilli</taxon>
        <taxon>Lactobacillales</taxon>
        <taxon>Streptococcaceae</taxon>
        <taxon>Lactococcus</taxon>
    </lineage>
</organism>
<comment type="caution">
    <text evidence="1">The sequence shown here is derived from an EMBL/GenBank/DDBJ whole genome shotgun (WGS) entry which is preliminary data.</text>
</comment>
<reference evidence="1 2" key="1">
    <citation type="submission" date="2024-03" db="EMBL/GenBank/DDBJ databases">
        <title>Mouse gut bacterial collection (mGBC) of GemPharmatech.</title>
        <authorList>
            <person name="He Y."/>
            <person name="Dong L."/>
            <person name="Wu D."/>
            <person name="Gao X."/>
            <person name="Lin Z."/>
        </authorList>
    </citation>
    <scope>NUCLEOTIDE SEQUENCE [LARGE SCALE GENOMIC DNA]</scope>
    <source>
        <strain evidence="1 2">61-15</strain>
    </source>
</reference>
<gene>
    <name evidence="1" type="ORF">AALA52_02495</name>
</gene>
<protein>
    <submittedName>
        <fullName evidence="1">Uncharacterized protein</fullName>
    </submittedName>
</protein>
<accession>A0ABV4D0N6</accession>